<sequence length="338" mass="37735">MPFFYSQYLKDEKQKPKSKRPPPSPRSQSQRPAGRLVWHSNVGGGRVSSKRNNFQPLKYRDGNKTVHFSTIEVQQFHFDWSCVNDCFYSRKELTAMGSQRFDDAALLRRERQLDVSASNQASSDDLDVGIKNKPKCINALLATALEDPDDNPATSIRGIEHFVYPELQQEMIRKKKEVQAQVIQFVKAKRPDPQGWRLANHSRMYSQWAREVAIEKGRAYRIVDGSAAASPSGHSMRTLTSSASFSAASFYETEPNSPSNHSLSSPMASASPAASDSPSSGEGPLDKSTGDNLVDTVTHQFQELRFKEGNYDLKMAMSDASDSRYTSRQSAGDHTDEA</sequence>
<evidence type="ECO:0000313" key="2">
    <source>
        <dbReference type="EMBL" id="KAL3781624.1"/>
    </source>
</evidence>
<feature type="region of interest" description="Disordered" evidence="1">
    <location>
        <begin position="1"/>
        <end position="54"/>
    </location>
</feature>
<dbReference type="Proteomes" id="UP001516023">
    <property type="component" value="Unassembled WGS sequence"/>
</dbReference>
<evidence type="ECO:0000256" key="1">
    <source>
        <dbReference type="SAM" id="MobiDB-lite"/>
    </source>
</evidence>
<organism evidence="2 3">
    <name type="scientific">Cyclotella cryptica</name>
    <dbReference type="NCBI Taxonomy" id="29204"/>
    <lineage>
        <taxon>Eukaryota</taxon>
        <taxon>Sar</taxon>
        <taxon>Stramenopiles</taxon>
        <taxon>Ochrophyta</taxon>
        <taxon>Bacillariophyta</taxon>
        <taxon>Coscinodiscophyceae</taxon>
        <taxon>Thalassiosirophycidae</taxon>
        <taxon>Stephanodiscales</taxon>
        <taxon>Stephanodiscaceae</taxon>
        <taxon>Cyclotella</taxon>
    </lineage>
</organism>
<feature type="region of interest" description="Disordered" evidence="1">
    <location>
        <begin position="317"/>
        <end position="338"/>
    </location>
</feature>
<gene>
    <name evidence="2" type="ORF">HJC23_002001</name>
</gene>
<name>A0ABD3P110_9STRA</name>
<comment type="caution">
    <text evidence="2">The sequence shown here is derived from an EMBL/GenBank/DDBJ whole genome shotgun (WGS) entry which is preliminary data.</text>
</comment>
<dbReference type="AlphaFoldDB" id="A0ABD3P110"/>
<proteinExistence type="predicted"/>
<feature type="region of interest" description="Disordered" evidence="1">
    <location>
        <begin position="251"/>
        <end position="296"/>
    </location>
</feature>
<feature type="compositionally biased region" description="Low complexity" evidence="1">
    <location>
        <begin position="257"/>
        <end position="280"/>
    </location>
</feature>
<evidence type="ECO:0000313" key="3">
    <source>
        <dbReference type="Proteomes" id="UP001516023"/>
    </source>
</evidence>
<protein>
    <submittedName>
        <fullName evidence="2">Uncharacterized protein</fullName>
    </submittedName>
</protein>
<dbReference type="EMBL" id="JABMIG020000311">
    <property type="protein sequence ID" value="KAL3781624.1"/>
    <property type="molecule type" value="Genomic_DNA"/>
</dbReference>
<reference evidence="2 3" key="1">
    <citation type="journal article" date="2020" name="G3 (Bethesda)">
        <title>Improved Reference Genome for Cyclotella cryptica CCMP332, a Model for Cell Wall Morphogenesis, Salinity Adaptation, and Lipid Production in Diatoms (Bacillariophyta).</title>
        <authorList>
            <person name="Roberts W.R."/>
            <person name="Downey K.M."/>
            <person name="Ruck E.C."/>
            <person name="Traller J.C."/>
            <person name="Alverson A.J."/>
        </authorList>
    </citation>
    <scope>NUCLEOTIDE SEQUENCE [LARGE SCALE GENOMIC DNA]</scope>
    <source>
        <strain evidence="2 3">CCMP332</strain>
    </source>
</reference>
<keyword evidence="3" id="KW-1185">Reference proteome</keyword>
<accession>A0ABD3P110</accession>